<proteinExistence type="predicted"/>
<feature type="domain" description="Reverse transcriptase Ty1/copia-type" evidence="1">
    <location>
        <begin position="12"/>
        <end position="117"/>
    </location>
</feature>
<accession>A5AM94</accession>
<organism evidence="2">
    <name type="scientific">Vitis vinifera</name>
    <name type="common">Grape</name>
    <dbReference type="NCBI Taxonomy" id="29760"/>
    <lineage>
        <taxon>Eukaryota</taxon>
        <taxon>Viridiplantae</taxon>
        <taxon>Streptophyta</taxon>
        <taxon>Embryophyta</taxon>
        <taxon>Tracheophyta</taxon>
        <taxon>Spermatophyta</taxon>
        <taxon>Magnoliopsida</taxon>
        <taxon>eudicotyledons</taxon>
        <taxon>Gunneridae</taxon>
        <taxon>Pentapetalae</taxon>
        <taxon>rosids</taxon>
        <taxon>Vitales</taxon>
        <taxon>Vitaceae</taxon>
        <taxon>Viteae</taxon>
        <taxon>Vitis</taxon>
    </lineage>
</organism>
<dbReference type="EMBL" id="AM430000">
    <property type="protein sequence ID" value="CAN69204.1"/>
    <property type="molecule type" value="Genomic_DNA"/>
</dbReference>
<sequence length="126" mass="15034">MQEELNQFERSEVWELVPRPSNQSVIGTKWVFRNKIDENGIIVRNKARLVTQGFNQEEWIDYEETFTFVPRLEAIRMLLDFACFKDFVLYQMDVKSDFLNGFINEEVYVEQPPGFQNFNLVLKNLT</sequence>
<dbReference type="AlphaFoldDB" id="A5AM94"/>
<dbReference type="InterPro" id="IPR013103">
    <property type="entry name" value="RVT_2"/>
</dbReference>
<reference evidence="2" key="1">
    <citation type="journal article" date="2007" name="PLoS ONE">
        <title>The first genome sequence of an elite grapevine cultivar (Pinot noir Vitis vinifera L.): coping with a highly heterozygous genome.</title>
        <authorList>
            <person name="Velasco R."/>
            <person name="Zharkikh A."/>
            <person name="Troggio M."/>
            <person name="Cartwright D.A."/>
            <person name="Cestaro A."/>
            <person name="Pruss D."/>
            <person name="Pindo M."/>
            <person name="FitzGerald L.M."/>
            <person name="Vezzulli S."/>
            <person name="Reid J."/>
            <person name="Malacarne G."/>
            <person name="Iliev D."/>
            <person name="Coppola G."/>
            <person name="Wardell B."/>
            <person name="Micheletti D."/>
            <person name="Macalma T."/>
            <person name="Facci M."/>
            <person name="Mitchell J.T."/>
            <person name="Perazzolli M."/>
            <person name="Eldredge G."/>
            <person name="Gatto P."/>
            <person name="Oyzerski R."/>
            <person name="Moretto M."/>
            <person name="Gutin N."/>
            <person name="Stefanini M."/>
            <person name="Chen Y."/>
            <person name="Segala C."/>
            <person name="Davenport C."/>
            <person name="Dematte L."/>
            <person name="Mraz A."/>
            <person name="Battilana J."/>
            <person name="Stormo K."/>
            <person name="Costa F."/>
            <person name="Tao Q."/>
            <person name="Si-Ammour A."/>
            <person name="Harkins T."/>
            <person name="Lackey A."/>
            <person name="Perbost C."/>
            <person name="Taillon B."/>
            <person name="Stella A."/>
            <person name="Solovyev V."/>
            <person name="Fawcett J.A."/>
            <person name="Sterck L."/>
            <person name="Vandepoele K."/>
            <person name="Grando S.M."/>
            <person name="Toppo S."/>
            <person name="Moser C."/>
            <person name="Lanchbury J."/>
            <person name="Bogden R."/>
            <person name="Skolnick M."/>
            <person name="Sgaramella V."/>
            <person name="Bhatnagar S.K."/>
            <person name="Fontana P."/>
            <person name="Gutin A."/>
            <person name="Van de Peer Y."/>
            <person name="Salamini F."/>
            <person name="Viola R."/>
        </authorList>
    </citation>
    <scope>NUCLEOTIDE SEQUENCE</scope>
</reference>
<name>A5AM94_VITVI</name>
<dbReference type="Pfam" id="PF07727">
    <property type="entry name" value="RVT_2"/>
    <property type="match status" value="1"/>
</dbReference>
<gene>
    <name evidence="2" type="ORF">VITISV_023040</name>
</gene>
<evidence type="ECO:0000259" key="1">
    <source>
        <dbReference type="Pfam" id="PF07727"/>
    </source>
</evidence>
<evidence type="ECO:0000313" key="2">
    <source>
        <dbReference type="EMBL" id="CAN69204.1"/>
    </source>
</evidence>
<protein>
    <recommendedName>
        <fullName evidence="1">Reverse transcriptase Ty1/copia-type domain-containing protein</fullName>
    </recommendedName>
</protein>